<feature type="non-terminal residue" evidence="1">
    <location>
        <position position="1"/>
    </location>
</feature>
<comment type="caution">
    <text evidence="1">The sequence shown here is derived from an EMBL/GenBank/DDBJ whole genome shotgun (WGS) entry which is preliminary data.</text>
</comment>
<protein>
    <submittedName>
        <fullName evidence="1">Uncharacterized protein</fullName>
    </submittedName>
</protein>
<evidence type="ECO:0000313" key="2">
    <source>
        <dbReference type="Proteomes" id="UP001233999"/>
    </source>
</evidence>
<dbReference type="EMBL" id="JASPKZ010006063">
    <property type="protein sequence ID" value="KAJ9587792.1"/>
    <property type="molecule type" value="Genomic_DNA"/>
</dbReference>
<gene>
    <name evidence="1" type="ORF">L9F63_018775</name>
</gene>
<dbReference type="Proteomes" id="UP001233999">
    <property type="component" value="Unassembled WGS sequence"/>
</dbReference>
<feature type="non-terminal residue" evidence="1">
    <location>
        <position position="53"/>
    </location>
</feature>
<proteinExistence type="predicted"/>
<reference evidence="1" key="1">
    <citation type="journal article" date="2023" name="IScience">
        <title>Live-bearing cockroach genome reveals convergent evolutionary mechanisms linked to viviparity in insects and beyond.</title>
        <authorList>
            <person name="Fouks B."/>
            <person name="Harrison M.C."/>
            <person name="Mikhailova A.A."/>
            <person name="Marchal E."/>
            <person name="English S."/>
            <person name="Carruthers M."/>
            <person name="Jennings E.C."/>
            <person name="Chiamaka E.L."/>
            <person name="Frigard R.A."/>
            <person name="Pippel M."/>
            <person name="Attardo G.M."/>
            <person name="Benoit J.B."/>
            <person name="Bornberg-Bauer E."/>
            <person name="Tobe S.S."/>
        </authorList>
    </citation>
    <scope>NUCLEOTIDE SEQUENCE</scope>
    <source>
        <strain evidence="1">Stay&amp;Tobe</strain>
    </source>
</reference>
<keyword evidence="2" id="KW-1185">Reference proteome</keyword>
<accession>A0AAD7ZX57</accession>
<sequence length="53" mass="5900">VIRLINCFSDKNSNFVRSNIESPQENNDSAVDIYVDSTAKISDGIEPGSPEWK</sequence>
<organism evidence="1 2">
    <name type="scientific">Diploptera punctata</name>
    <name type="common">Pacific beetle cockroach</name>
    <dbReference type="NCBI Taxonomy" id="6984"/>
    <lineage>
        <taxon>Eukaryota</taxon>
        <taxon>Metazoa</taxon>
        <taxon>Ecdysozoa</taxon>
        <taxon>Arthropoda</taxon>
        <taxon>Hexapoda</taxon>
        <taxon>Insecta</taxon>
        <taxon>Pterygota</taxon>
        <taxon>Neoptera</taxon>
        <taxon>Polyneoptera</taxon>
        <taxon>Dictyoptera</taxon>
        <taxon>Blattodea</taxon>
        <taxon>Blaberoidea</taxon>
        <taxon>Blaberidae</taxon>
        <taxon>Diplopterinae</taxon>
        <taxon>Diploptera</taxon>
    </lineage>
</organism>
<name>A0AAD7ZX57_DIPPU</name>
<evidence type="ECO:0000313" key="1">
    <source>
        <dbReference type="EMBL" id="KAJ9587792.1"/>
    </source>
</evidence>
<reference evidence="1" key="2">
    <citation type="submission" date="2023-05" db="EMBL/GenBank/DDBJ databases">
        <authorList>
            <person name="Fouks B."/>
        </authorList>
    </citation>
    <scope>NUCLEOTIDE SEQUENCE</scope>
    <source>
        <strain evidence="1">Stay&amp;Tobe</strain>
        <tissue evidence="1">Testes</tissue>
    </source>
</reference>
<dbReference type="AlphaFoldDB" id="A0AAD7ZX57"/>